<feature type="compositionally biased region" description="Pro residues" evidence="1">
    <location>
        <begin position="299"/>
        <end position="308"/>
    </location>
</feature>
<protein>
    <recommendedName>
        <fullName evidence="3">DUF6534 domain-containing protein</fullName>
    </recommendedName>
</protein>
<organism evidence="4 5">
    <name type="scientific">Marasmiellus scandens</name>
    <dbReference type="NCBI Taxonomy" id="2682957"/>
    <lineage>
        <taxon>Eukaryota</taxon>
        <taxon>Fungi</taxon>
        <taxon>Dikarya</taxon>
        <taxon>Basidiomycota</taxon>
        <taxon>Agaricomycotina</taxon>
        <taxon>Agaricomycetes</taxon>
        <taxon>Agaricomycetidae</taxon>
        <taxon>Agaricales</taxon>
        <taxon>Marasmiineae</taxon>
        <taxon>Omphalotaceae</taxon>
        <taxon>Marasmiellus</taxon>
    </lineage>
</organism>
<sequence length="423" mass="46152">VALIWVLEVISYIIGARAIYTITVTDWGNFQALLTLLDGLSATLYVCVTNLTLVKVFYLFRIYKLSGRRLWVTACLALSACVLGALYVGWIILGVKIQRNQAQVVSQYLWLFKLELAFGVVTDVFIAIATAVYLRKGTFVQVDGPLQLTTHVIRWTIHTGAIAIVVSVVNLAMFVSNPNPILCVGLVSVLSKVYSNCLLASLDGRGSVQPFAEMSSSRLENASRSHGGGNIVGTLRNFLGNGLDILAKSVRGSGENQEPDMPLHNPDSHGGHRHQIGNITRSTSLATTSMAGPVSIQRLPPPPLPQPSSPTNSMSELAIAADTPLTPNRRYEPSDPSSSLTRRETVNSSYTAADSLPSYRSQPLTHRMTSISQVVESRLSTSSITEVPREEHSLPGPLRRTKCSLSVDANEFEYEDIHYASWL</sequence>
<evidence type="ECO:0000256" key="2">
    <source>
        <dbReference type="SAM" id="Phobius"/>
    </source>
</evidence>
<comment type="caution">
    <text evidence="4">The sequence shown here is derived from an EMBL/GenBank/DDBJ whole genome shotgun (WGS) entry which is preliminary data.</text>
</comment>
<keyword evidence="2" id="KW-0812">Transmembrane</keyword>
<feature type="domain" description="DUF6534" evidence="3">
    <location>
        <begin position="120"/>
        <end position="206"/>
    </location>
</feature>
<feature type="region of interest" description="Disordered" evidence="1">
    <location>
        <begin position="252"/>
        <end position="276"/>
    </location>
</feature>
<dbReference type="InterPro" id="IPR045339">
    <property type="entry name" value="DUF6534"/>
</dbReference>
<feature type="non-terminal residue" evidence="4">
    <location>
        <position position="1"/>
    </location>
</feature>
<feature type="transmembrane region" description="Helical" evidence="2">
    <location>
        <begin position="70"/>
        <end position="93"/>
    </location>
</feature>
<feature type="transmembrane region" description="Helical" evidence="2">
    <location>
        <begin position="155"/>
        <end position="175"/>
    </location>
</feature>
<dbReference type="PANTHER" id="PTHR40465:SF1">
    <property type="entry name" value="DUF6534 DOMAIN-CONTAINING PROTEIN"/>
    <property type="match status" value="1"/>
</dbReference>
<dbReference type="Proteomes" id="UP001498398">
    <property type="component" value="Unassembled WGS sequence"/>
</dbReference>
<dbReference type="PANTHER" id="PTHR40465">
    <property type="entry name" value="CHROMOSOME 1, WHOLE GENOME SHOTGUN SEQUENCE"/>
    <property type="match status" value="1"/>
</dbReference>
<gene>
    <name evidence="4" type="ORF">VKT23_015877</name>
</gene>
<evidence type="ECO:0000259" key="3">
    <source>
        <dbReference type="Pfam" id="PF20152"/>
    </source>
</evidence>
<reference evidence="4 5" key="1">
    <citation type="submission" date="2024-01" db="EMBL/GenBank/DDBJ databases">
        <title>A draft genome for the cacao thread blight pathogen Marasmiellus scandens.</title>
        <authorList>
            <person name="Baruah I.K."/>
            <person name="Leung J."/>
            <person name="Bukari Y."/>
            <person name="Amoako-Attah I."/>
            <person name="Meinhardt L.W."/>
            <person name="Bailey B.A."/>
            <person name="Cohen S.P."/>
        </authorList>
    </citation>
    <scope>NUCLEOTIDE SEQUENCE [LARGE SCALE GENOMIC DNA]</scope>
    <source>
        <strain evidence="4 5">GH-19</strain>
    </source>
</reference>
<keyword evidence="2" id="KW-0472">Membrane</keyword>
<keyword evidence="5" id="KW-1185">Reference proteome</keyword>
<name>A0ABR1IZ15_9AGAR</name>
<proteinExistence type="predicted"/>
<dbReference type="Pfam" id="PF20152">
    <property type="entry name" value="DUF6534"/>
    <property type="match status" value="1"/>
</dbReference>
<feature type="compositionally biased region" description="Polar residues" evidence="1">
    <location>
        <begin position="335"/>
        <end position="354"/>
    </location>
</feature>
<evidence type="ECO:0000313" key="4">
    <source>
        <dbReference type="EMBL" id="KAK7443279.1"/>
    </source>
</evidence>
<feature type="transmembrane region" description="Helical" evidence="2">
    <location>
        <begin position="42"/>
        <end position="63"/>
    </location>
</feature>
<feature type="region of interest" description="Disordered" evidence="1">
    <location>
        <begin position="293"/>
        <end position="354"/>
    </location>
</feature>
<keyword evidence="2" id="KW-1133">Transmembrane helix</keyword>
<dbReference type="EMBL" id="JBANRG010000055">
    <property type="protein sequence ID" value="KAK7443279.1"/>
    <property type="molecule type" value="Genomic_DNA"/>
</dbReference>
<accession>A0ABR1IZ15</accession>
<evidence type="ECO:0000313" key="5">
    <source>
        <dbReference type="Proteomes" id="UP001498398"/>
    </source>
</evidence>
<evidence type="ECO:0000256" key="1">
    <source>
        <dbReference type="SAM" id="MobiDB-lite"/>
    </source>
</evidence>
<feature type="transmembrane region" description="Helical" evidence="2">
    <location>
        <begin position="108"/>
        <end position="134"/>
    </location>
</feature>